<dbReference type="InterPro" id="IPR050265">
    <property type="entry name" value="Fe/Mn_Superoxide_Dismutase"/>
</dbReference>
<proteinExistence type="inferred from homology"/>
<protein>
    <recommendedName>
        <fullName evidence="2 6">Superoxide dismutase</fullName>
        <ecNumber evidence="2 6">1.15.1.1</ecNumber>
    </recommendedName>
</protein>
<comment type="caution">
    <text evidence="9">The sequence shown here is derived from an EMBL/GenBank/DDBJ whole genome shotgun (WGS) entry which is preliminary data.</text>
</comment>
<evidence type="ECO:0000259" key="8">
    <source>
        <dbReference type="Pfam" id="PF02777"/>
    </source>
</evidence>
<dbReference type="InterPro" id="IPR019832">
    <property type="entry name" value="Mn/Fe_SOD_C"/>
</dbReference>
<evidence type="ECO:0000256" key="2">
    <source>
        <dbReference type="ARBA" id="ARBA00012682"/>
    </source>
</evidence>
<evidence type="ECO:0000313" key="9">
    <source>
        <dbReference type="EMBL" id="PIY69002.1"/>
    </source>
</evidence>
<dbReference type="GO" id="GO:0004784">
    <property type="term" value="F:superoxide dismutase activity"/>
    <property type="evidence" value="ECO:0007669"/>
    <property type="project" value="UniProtKB-EC"/>
</dbReference>
<dbReference type="SUPFAM" id="SSF46609">
    <property type="entry name" value="Fe,Mn superoxide dismutase (SOD), N-terminal domain"/>
    <property type="match status" value="1"/>
</dbReference>
<reference evidence="10" key="1">
    <citation type="submission" date="2017-09" db="EMBL/GenBank/DDBJ databases">
        <title>Depth-based differentiation of microbial function through sediment-hosted aquifers and enrichment of novel symbionts in the deep terrestrial subsurface.</title>
        <authorList>
            <person name="Probst A.J."/>
            <person name="Ladd B."/>
            <person name="Jarett J.K."/>
            <person name="Geller-Mcgrath D.E."/>
            <person name="Sieber C.M.K."/>
            <person name="Emerson J.B."/>
            <person name="Anantharaman K."/>
            <person name="Thomas B.C."/>
            <person name="Malmstrom R."/>
            <person name="Stieglmeier M."/>
            <person name="Klingl A."/>
            <person name="Woyke T."/>
            <person name="Ryan C.M."/>
            <person name="Banfield J.F."/>
        </authorList>
    </citation>
    <scope>NUCLEOTIDE SEQUENCE [LARGE SCALE GENOMIC DNA]</scope>
</reference>
<dbReference type="PANTHER" id="PTHR11404:SF6">
    <property type="entry name" value="SUPEROXIDE DISMUTASE [MN], MITOCHONDRIAL"/>
    <property type="match status" value="1"/>
</dbReference>
<accession>A0A2M7QE18</accession>
<feature type="binding site" evidence="5">
    <location>
        <position position="163"/>
    </location>
    <ligand>
        <name>Mn(2+)</name>
        <dbReference type="ChEBI" id="CHEBI:29035"/>
    </ligand>
</feature>
<evidence type="ECO:0000256" key="4">
    <source>
        <dbReference type="ARBA" id="ARBA00023002"/>
    </source>
</evidence>
<evidence type="ECO:0000256" key="3">
    <source>
        <dbReference type="ARBA" id="ARBA00022723"/>
    </source>
</evidence>
<dbReference type="PANTHER" id="PTHR11404">
    <property type="entry name" value="SUPEROXIDE DISMUTASE 2"/>
    <property type="match status" value="1"/>
</dbReference>
<dbReference type="Gene3D" id="1.10.287.990">
    <property type="entry name" value="Fe,Mn superoxide dismutase (SOD) domain"/>
    <property type="match status" value="1"/>
</dbReference>
<evidence type="ECO:0000256" key="1">
    <source>
        <dbReference type="ARBA" id="ARBA00008714"/>
    </source>
</evidence>
<dbReference type="Pfam" id="PF00081">
    <property type="entry name" value="Sod_Fe_N"/>
    <property type="match status" value="1"/>
</dbReference>
<keyword evidence="3 5" id="KW-0479">Metal-binding</keyword>
<sequence>MFVKLTPKNFPESLFSLKGISKKTVEEHLKLYTGYVNKYNEVNEKLATLTDEDYGKANQVYSPIRELKVELSFAYGGVINHEIYFGHLGGVKKNIPTGTLLEQISIDFGSFDNYRKDMKASGICARGWVWTAWNSAEKRLVNYIGDAQNSYLVWNAIPIIVLDKNEHAYFTDYGVNRAGYIDAFFENLNWEVAEKTFQHLVK</sequence>
<comment type="catalytic activity">
    <reaction evidence="6">
        <text>2 superoxide + 2 H(+) = H2O2 + O2</text>
        <dbReference type="Rhea" id="RHEA:20696"/>
        <dbReference type="ChEBI" id="CHEBI:15378"/>
        <dbReference type="ChEBI" id="CHEBI:15379"/>
        <dbReference type="ChEBI" id="CHEBI:16240"/>
        <dbReference type="ChEBI" id="CHEBI:18421"/>
        <dbReference type="EC" id="1.15.1.1"/>
    </reaction>
</comment>
<gene>
    <name evidence="9" type="ORF">COY90_02940</name>
</gene>
<evidence type="ECO:0000259" key="7">
    <source>
        <dbReference type="Pfam" id="PF00081"/>
    </source>
</evidence>
<evidence type="ECO:0000256" key="6">
    <source>
        <dbReference type="RuleBase" id="RU000414"/>
    </source>
</evidence>
<dbReference type="EMBL" id="PFLF01000059">
    <property type="protein sequence ID" value="PIY69002.1"/>
    <property type="molecule type" value="Genomic_DNA"/>
</dbReference>
<dbReference type="AlphaFoldDB" id="A0A2M7QE18"/>
<evidence type="ECO:0000313" key="10">
    <source>
        <dbReference type="Proteomes" id="UP000230108"/>
    </source>
</evidence>
<dbReference type="EC" id="1.15.1.1" evidence="2 6"/>
<feature type="binding site" evidence="5">
    <location>
        <position position="28"/>
    </location>
    <ligand>
        <name>Mn(2+)</name>
        <dbReference type="ChEBI" id="CHEBI:29035"/>
    </ligand>
</feature>
<feature type="binding site" evidence="5">
    <location>
        <position position="167"/>
    </location>
    <ligand>
        <name>Mn(2+)</name>
        <dbReference type="ChEBI" id="CHEBI:29035"/>
    </ligand>
</feature>
<evidence type="ECO:0000256" key="5">
    <source>
        <dbReference type="PIRSR" id="PIRSR000349-1"/>
    </source>
</evidence>
<dbReference type="InterPro" id="IPR019831">
    <property type="entry name" value="Mn/Fe_SOD_N"/>
</dbReference>
<dbReference type="GO" id="GO:0046872">
    <property type="term" value="F:metal ion binding"/>
    <property type="evidence" value="ECO:0007669"/>
    <property type="project" value="UniProtKB-KW"/>
</dbReference>
<dbReference type="PIRSF" id="PIRSF000349">
    <property type="entry name" value="SODismutase"/>
    <property type="match status" value="1"/>
</dbReference>
<comment type="similarity">
    <text evidence="1 6">Belongs to the iron/manganese superoxide dismutase family.</text>
</comment>
<dbReference type="Gene3D" id="3.55.40.20">
    <property type="entry name" value="Iron/manganese superoxide dismutase, C-terminal domain"/>
    <property type="match status" value="1"/>
</dbReference>
<dbReference type="InterPro" id="IPR036324">
    <property type="entry name" value="Mn/Fe_SOD_N_sf"/>
</dbReference>
<feature type="binding site" evidence="5">
    <location>
        <position position="81"/>
    </location>
    <ligand>
        <name>Mn(2+)</name>
        <dbReference type="ChEBI" id="CHEBI:29035"/>
    </ligand>
</feature>
<dbReference type="SUPFAM" id="SSF54719">
    <property type="entry name" value="Fe,Mn superoxide dismutase (SOD), C-terminal domain"/>
    <property type="match status" value="1"/>
</dbReference>
<organism evidence="9 10">
    <name type="scientific">Candidatus Roizmanbacteria bacterium CG_4_10_14_0_8_um_filter_39_9</name>
    <dbReference type="NCBI Taxonomy" id="1974829"/>
    <lineage>
        <taxon>Bacteria</taxon>
        <taxon>Candidatus Roizmaniibacteriota</taxon>
    </lineage>
</organism>
<dbReference type="Pfam" id="PF02777">
    <property type="entry name" value="Sod_Fe_C"/>
    <property type="match status" value="1"/>
</dbReference>
<comment type="function">
    <text evidence="6">Destroys radicals which are normally produced within the cells and which are toxic to biological systems.</text>
</comment>
<keyword evidence="4 6" id="KW-0560">Oxidoreductase</keyword>
<dbReference type="InterPro" id="IPR036314">
    <property type="entry name" value="SOD_C_sf"/>
</dbReference>
<feature type="domain" description="Manganese/iron superoxide dismutase C-terminal" evidence="8">
    <location>
        <begin position="96"/>
        <end position="195"/>
    </location>
</feature>
<feature type="domain" description="Manganese/iron superoxide dismutase N-terminal" evidence="7">
    <location>
        <begin position="20"/>
        <end position="88"/>
    </location>
</feature>
<dbReference type="InterPro" id="IPR001189">
    <property type="entry name" value="Mn/Fe_SOD"/>
</dbReference>
<dbReference type="Proteomes" id="UP000230108">
    <property type="component" value="Unassembled WGS sequence"/>
</dbReference>
<name>A0A2M7QE18_9BACT</name>